<evidence type="ECO:0000313" key="2">
    <source>
        <dbReference type="WBParaSite" id="nRc.2.0.1.t21440-RA"/>
    </source>
</evidence>
<dbReference type="WBParaSite" id="nRc.2.0.1.t21440-RA">
    <property type="protein sequence ID" value="nRc.2.0.1.t21440-RA"/>
    <property type="gene ID" value="nRc.2.0.1.g21440"/>
</dbReference>
<organism evidence="1 2">
    <name type="scientific">Romanomermis culicivorax</name>
    <name type="common">Nematode worm</name>
    <dbReference type="NCBI Taxonomy" id="13658"/>
    <lineage>
        <taxon>Eukaryota</taxon>
        <taxon>Metazoa</taxon>
        <taxon>Ecdysozoa</taxon>
        <taxon>Nematoda</taxon>
        <taxon>Enoplea</taxon>
        <taxon>Dorylaimia</taxon>
        <taxon>Mermithida</taxon>
        <taxon>Mermithoidea</taxon>
        <taxon>Mermithidae</taxon>
        <taxon>Romanomermis</taxon>
    </lineage>
</organism>
<reference evidence="2" key="1">
    <citation type="submission" date="2022-11" db="UniProtKB">
        <authorList>
            <consortium name="WormBaseParasite"/>
        </authorList>
    </citation>
    <scope>IDENTIFICATION</scope>
</reference>
<keyword evidence="1" id="KW-1185">Reference proteome</keyword>
<dbReference type="AlphaFoldDB" id="A0A915J5M8"/>
<sequence>MVRKSVEHLFDLPYHFGAVNPNLYALERELLEPALLTTSLDCLISLKPACSTLSMLDCATMLPMIWLITPAHTPAMPPTTVTASKGRPQLTDPKKCTNAGHAILDLRIGNR</sequence>
<name>A0A915J5M8_ROMCU</name>
<dbReference type="Proteomes" id="UP000887565">
    <property type="component" value="Unplaced"/>
</dbReference>
<accession>A0A915J5M8</accession>
<evidence type="ECO:0000313" key="1">
    <source>
        <dbReference type="Proteomes" id="UP000887565"/>
    </source>
</evidence>
<proteinExistence type="predicted"/>
<protein>
    <submittedName>
        <fullName evidence="2">Uncharacterized protein</fullName>
    </submittedName>
</protein>